<evidence type="ECO:0000313" key="1">
    <source>
        <dbReference type="EMBL" id="AVH41855.1"/>
    </source>
</evidence>
<protein>
    <submittedName>
        <fullName evidence="1">Uncharacterized protein</fullName>
    </submittedName>
</protein>
<dbReference type="RefSeq" id="WP_158662903.1">
    <property type="nucleotide sequence ID" value="NZ_CP026924.1"/>
</dbReference>
<dbReference type="AlphaFoldDB" id="A0A2L2LBX4"/>
<name>A0A2L2LBX4_AGRTU</name>
<proteinExistence type="predicted"/>
<organism evidence="1 2">
    <name type="scientific">Agrobacterium tumefaciens</name>
    <dbReference type="NCBI Taxonomy" id="358"/>
    <lineage>
        <taxon>Bacteria</taxon>
        <taxon>Pseudomonadati</taxon>
        <taxon>Pseudomonadota</taxon>
        <taxon>Alphaproteobacteria</taxon>
        <taxon>Hyphomicrobiales</taxon>
        <taxon>Rhizobiaceae</taxon>
        <taxon>Rhizobium/Agrobacterium group</taxon>
        <taxon>Agrobacterium</taxon>
        <taxon>Agrobacterium tumefaciens complex</taxon>
    </lineage>
</organism>
<dbReference type="Proteomes" id="UP000237717">
    <property type="component" value="Chromosome I"/>
</dbReference>
<dbReference type="EMBL" id="CP026924">
    <property type="protein sequence ID" value="AVH41855.1"/>
    <property type="molecule type" value="Genomic_DNA"/>
</dbReference>
<gene>
    <name evidence="1" type="ORF">At1D1609_18010</name>
</gene>
<evidence type="ECO:0000313" key="2">
    <source>
        <dbReference type="Proteomes" id="UP000237717"/>
    </source>
</evidence>
<accession>A0A2L2LBX4</accession>
<reference evidence="1 2" key="1">
    <citation type="submission" date="2018-02" db="EMBL/GenBank/DDBJ databases">
        <title>Complete genome sequence of Agrobacterium tumefaciens 1D1609.</title>
        <authorList>
            <person name="Cho S.-T."/>
            <person name="Haryono M."/>
            <person name="Chang H.-H."/>
            <person name="Santos M.N."/>
            <person name="Lai E.-M."/>
            <person name="Kuo C.-H."/>
        </authorList>
    </citation>
    <scope>NUCLEOTIDE SEQUENCE [LARGE SCALE GENOMIC DNA]</scope>
    <source>
        <strain evidence="1 2">1D1609</strain>
    </source>
</reference>
<sequence length="54" mass="6288">MTSARLEASIQSRRATFRPAIRCDECDHILSIAEQIEHFCDRCKKRPVEIREGN</sequence>